<dbReference type="Gene3D" id="1.20.1440.60">
    <property type="entry name" value="23S rRNA-intervening sequence"/>
    <property type="match status" value="1"/>
</dbReference>
<comment type="caution">
    <text evidence="2">The sequence shown here is derived from an EMBL/GenBank/DDBJ whole genome shotgun (WGS) entry which is preliminary data.</text>
</comment>
<dbReference type="Pfam" id="PF22296">
    <property type="entry name" value="bAvd"/>
    <property type="match status" value="1"/>
</dbReference>
<dbReference type="InterPro" id="IPR055360">
    <property type="entry name" value="bAvd"/>
</dbReference>
<dbReference type="CDD" id="cd16376">
    <property type="entry name" value="Avd_like"/>
    <property type="match status" value="1"/>
</dbReference>
<protein>
    <submittedName>
        <fullName evidence="2">Diversity-generating retroelement protein Avd</fullName>
    </submittedName>
</protein>
<dbReference type="EMBL" id="SIJK02000035">
    <property type="protein sequence ID" value="MBP1467502.1"/>
    <property type="molecule type" value="Genomic_DNA"/>
</dbReference>
<evidence type="ECO:0000259" key="1">
    <source>
        <dbReference type="Pfam" id="PF22296"/>
    </source>
</evidence>
<reference evidence="2 3" key="1">
    <citation type="submission" date="2021-03" db="EMBL/GenBank/DDBJ databases">
        <authorList>
            <person name="Grouzdev D.S."/>
        </authorList>
    </citation>
    <scope>NUCLEOTIDE SEQUENCE [LARGE SCALE GENOMIC DNA]</scope>
    <source>
        <strain evidence="2 3">M50-1</strain>
    </source>
</reference>
<keyword evidence="3" id="KW-1185">Reference proteome</keyword>
<name>A0ABS4DDJ6_9CHLR</name>
<dbReference type="SUPFAM" id="SSF158446">
    <property type="entry name" value="IVS-encoded protein-like"/>
    <property type="match status" value="1"/>
</dbReference>
<organism evidence="2 3">
    <name type="scientific">Candidatus Chloroploca mongolica</name>
    <dbReference type="NCBI Taxonomy" id="2528176"/>
    <lineage>
        <taxon>Bacteria</taxon>
        <taxon>Bacillati</taxon>
        <taxon>Chloroflexota</taxon>
        <taxon>Chloroflexia</taxon>
        <taxon>Chloroflexales</taxon>
        <taxon>Chloroflexineae</taxon>
        <taxon>Oscillochloridaceae</taxon>
        <taxon>Candidatus Chloroploca</taxon>
    </lineage>
</organism>
<feature type="domain" description="bAvd-like" evidence="1">
    <location>
        <begin position="12"/>
        <end position="113"/>
    </location>
</feature>
<evidence type="ECO:0000313" key="2">
    <source>
        <dbReference type="EMBL" id="MBP1467502.1"/>
    </source>
</evidence>
<dbReference type="RefSeq" id="WP_135479697.1">
    <property type="nucleotide sequence ID" value="NZ_SIJK02000035.1"/>
</dbReference>
<accession>A0ABS4DDJ6</accession>
<dbReference type="Proteomes" id="UP001193081">
    <property type="component" value="Unassembled WGS sequence"/>
</dbReference>
<dbReference type="NCBIfam" id="NF033474">
    <property type="entry name" value="DivGenRetAVD"/>
    <property type="match status" value="1"/>
</dbReference>
<gene>
    <name evidence="2" type="primary">avd</name>
    <name evidence="2" type="ORF">EYB53_017450</name>
</gene>
<evidence type="ECO:0000313" key="3">
    <source>
        <dbReference type="Proteomes" id="UP001193081"/>
    </source>
</evidence>
<sequence>MTSHSSQSPIFSQTYDLLRWLLPLAAAMPREHRTGLGRRLPEAAFLLQRQLIAAAKQSHNPTPWLREADITLAELRLLLRLARDLHMLSFKQYEEGARRSSELGRLLGGWLRRGEELSPTSGS</sequence>
<dbReference type="InterPro" id="IPR036583">
    <property type="entry name" value="23S_rRNA_IVS_sf"/>
</dbReference>
<proteinExistence type="predicted"/>